<dbReference type="RefSeq" id="WP_037235043.1">
    <property type="nucleotide sequence ID" value="NZ_JAEMUK010000008.1"/>
</dbReference>
<protein>
    <submittedName>
        <fullName evidence="1">DUF1847 domain-containing protein</fullName>
    </submittedName>
</protein>
<reference evidence="1 2" key="1">
    <citation type="submission" date="2020-12" db="EMBL/GenBank/DDBJ databases">
        <title>Revised draft genomes of Rhodomicrobium vannielii ATCC 17100 and Rhodomicrobium udaipurense JA643.</title>
        <authorList>
            <person name="Conners E.M."/>
            <person name="Davenport E.J."/>
            <person name="Bose A."/>
        </authorList>
    </citation>
    <scope>NUCLEOTIDE SEQUENCE [LARGE SCALE GENOMIC DNA]</scope>
    <source>
        <strain evidence="1 2">JA643</strain>
    </source>
</reference>
<evidence type="ECO:0000313" key="1">
    <source>
        <dbReference type="EMBL" id="MBJ7542810.1"/>
    </source>
</evidence>
<dbReference type="EMBL" id="JAEMUK010000008">
    <property type="protein sequence ID" value="MBJ7542810.1"/>
    <property type="molecule type" value="Genomic_DNA"/>
</dbReference>
<organism evidence="1 2">
    <name type="scientific">Rhodomicrobium udaipurense</name>
    <dbReference type="NCBI Taxonomy" id="1202716"/>
    <lineage>
        <taxon>Bacteria</taxon>
        <taxon>Pseudomonadati</taxon>
        <taxon>Pseudomonadota</taxon>
        <taxon>Alphaproteobacteria</taxon>
        <taxon>Hyphomicrobiales</taxon>
        <taxon>Hyphomicrobiaceae</taxon>
        <taxon>Rhodomicrobium</taxon>
    </lineage>
</organism>
<accession>A0A8I1GGA9</accession>
<sequence>MTYKDPTCALCPSTVQACKHGEAEARGPGFCPSKVDPATIADGWSFYDDAETLKIAQVSARVEAEGYCKWTRVEEIVEFSKRMGFKKLGIANCIGLIEQANVLSRILESHGFEVVSVSCKAGNIPKEDIGLKDGEKIKPGAFEPMCNPVTQAEMLNRHGSEFNIVLGLCLGHDSLFFKYANGLSTVLVAKDRVLGHNPIAALQLVDTYYSRVWGPLKPETKAKKKPAKTRERA</sequence>
<dbReference type="Proteomes" id="UP000623250">
    <property type="component" value="Unassembled WGS sequence"/>
</dbReference>
<dbReference type="InterPro" id="IPR014997">
    <property type="entry name" value="DUF1847"/>
</dbReference>
<comment type="caution">
    <text evidence="1">The sequence shown here is derived from an EMBL/GenBank/DDBJ whole genome shotgun (WGS) entry which is preliminary data.</text>
</comment>
<evidence type="ECO:0000313" key="2">
    <source>
        <dbReference type="Proteomes" id="UP000623250"/>
    </source>
</evidence>
<keyword evidence="2" id="KW-1185">Reference proteome</keyword>
<dbReference type="AlphaFoldDB" id="A0A8I1GGA9"/>
<name>A0A8I1GGA9_9HYPH</name>
<dbReference type="PROSITE" id="PS51257">
    <property type="entry name" value="PROKAR_LIPOPROTEIN"/>
    <property type="match status" value="1"/>
</dbReference>
<dbReference type="Pfam" id="PF08901">
    <property type="entry name" value="DUF1847"/>
    <property type="match status" value="1"/>
</dbReference>
<gene>
    <name evidence="1" type="ORF">JDN41_04490</name>
</gene>
<proteinExistence type="predicted"/>